<evidence type="ECO:0000259" key="1">
    <source>
        <dbReference type="Pfam" id="PF01048"/>
    </source>
</evidence>
<dbReference type="GO" id="GO:0004850">
    <property type="term" value="F:uridine phosphorylase activity"/>
    <property type="evidence" value="ECO:0007669"/>
    <property type="project" value="TreeGrafter"/>
</dbReference>
<protein>
    <submittedName>
        <fullName evidence="2">Nucleoside phosphorylase domain-containing protein</fullName>
    </submittedName>
</protein>
<feature type="domain" description="Nucleoside phosphorylase" evidence="1">
    <location>
        <begin position="31"/>
        <end position="246"/>
    </location>
</feature>
<dbReference type="PANTHER" id="PTHR43691:SF14">
    <property type="entry name" value="URIDINE PHOSPHORYLASE"/>
    <property type="match status" value="1"/>
</dbReference>
<dbReference type="GO" id="GO:0005829">
    <property type="term" value="C:cytosol"/>
    <property type="evidence" value="ECO:0007669"/>
    <property type="project" value="TreeGrafter"/>
</dbReference>
<keyword evidence="3" id="KW-1185">Reference proteome</keyword>
<dbReference type="Proteomes" id="UP001153365">
    <property type="component" value="Unassembled WGS sequence"/>
</dbReference>
<dbReference type="GO" id="GO:0006218">
    <property type="term" value="P:uridine catabolic process"/>
    <property type="evidence" value="ECO:0007669"/>
    <property type="project" value="TreeGrafter"/>
</dbReference>
<evidence type="ECO:0000313" key="2">
    <source>
        <dbReference type="EMBL" id="CAH7685328.1"/>
    </source>
</evidence>
<dbReference type="CDD" id="cd17769">
    <property type="entry name" value="NP_TgUP-like"/>
    <property type="match status" value="1"/>
</dbReference>
<dbReference type="InterPro" id="IPR000845">
    <property type="entry name" value="Nucleoside_phosphorylase_d"/>
</dbReference>
<dbReference type="InterPro" id="IPR035994">
    <property type="entry name" value="Nucleoside_phosphorylase_sf"/>
</dbReference>
<proteinExistence type="predicted"/>
<accession>A0AAV0BDH7</accession>
<reference evidence="2" key="1">
    <citation type="submission" date="2022-06" db="EMBL/GenBank/DDBJ databases">
        <authorList>
            <consortium name="SYNGENTA / RWTH Aachen University"/>
        </authorList>
    </citation>
    <scope>NUCLEOTIDE SEQUENCE</scope>
</reference>
<organism evidence="2 3">
    <name type="scientific">Phakopsora pachyrhizi</name>
    <name type="common">Asian soybean rust disease fungus</name>
    <dbReference type="NCBI Taxonomy" id="170000"/>
    <lineage>
        <taxon>Eukaryota</taxon>
        <taxon>Fungi</taxon>
        <taxon>Dikarya</taxon>
        <taxon>Basidiomycota</taxon>
        <taxon>Pucciniomycotina</taxon>
        <taxon>Pucciniomycetes</taxon>
        <taxon>Pucciniales</taxon>
        <taxon>Phakopsoraceae</taxon>
        <taxon>Phakopsora</taxon>
    </lineage>
</organism>
<dbReference type="Gene3D" id="3.40.50.1580">
    <property type="entry name" value="Nucleoside phosphorylase domain"/>
    <property type="match status" value="1"/>
</dbReference>
<gene>
    <name evidence="2" type="ORF">PPACK8108_LOCUS19828</name>
</gene>
<dbReference type="PANTHER" id="PTHR43691">
    <property type="entry name" value="URIDINE PHOSPHORYLASE"/>
    <property type="match status" value="1"/>
</dbReference>
<sequence>MDKKLNDANFPHTDDGRVYHVGIRSGELANRIITVGDHVRARRISKEFDKVPKLFEYVSQRGFTTLTGRYRGVPVSIVAIGMGYPMMDFFVRETRAVVDGDLVIIRLGSCGTIVPELPIGGIVVCSRALSILTNYDYFHLSSEEKDSSSSTRPTSLVKPYLISKPIHCDKALHDDLALELEKSKEIEVMSNTLHAAADSFYSSQGRIDPNFSDDNQDLLETLKTTYPEVVSLEMETSHLFHLAAIASSSSSLNKIENLKTRNQGTVENQFVQSKGKIRAAAAHITFAGRVNGDFISKEQVEKLESYGGKACLETLIKQIIQPENHHPEEGSVWAN</sequence>
<dbReference type="AlphaFoldDB" id="A0AAV0BDH7"/>
<dbReference type="Pfam" id="PF01048">
    <property type="entry name" value="PNP_UDP_1"/>
    <property type="match status" value="1"/>
</dbReference>
<dbReference type="EMBL" id="CALTRL010005720">
    <property type="protein sequence ID" value="CAH7685328.1"/>
    <property type="molecule type" value="Genomic_DNA"/>
</dbReference>
<comment type="caution">
    <text evidence="2">The sequence shown here is derived from an EMBL/GenBank/DDBJ whole genome shotgun (WGS) entry which is preliminary data.</text>
</comment>
<dbReference type="SUPFAM" id="SSF53167">
    <property type="entry name" value="Purine and uridine phosphorylases"/>
    <property type="match status" value="1"/>
</dbReference>
<name>A0AAV0BDH7_PHAPC</name>
<evidence type="ECO:0000313" key="3">
    <source>
        <dbReference type="Proteomes" id="UP001153365"/>
    </source>
</evidence>